<evidence type="ECO:0000256" key="1">
    <source>
        <dbReference type="SAM" id="Phobius"/>
    </source>
</evidence>
<keyword evidence="1" id="KW-0472">Membrane</keyword>
<dbReference type="InterPro" id="IPR037185">
    <property type="entry name" value="EmrE-like"/>
</dbReference>
<evidence type="ECO:0000313" key="3">
    <source>
        <dbReference type="EMBL" id="KAA6182927.1"/>
    </source>
</evidence>
<reference evidence="3 4" key="1">
    <citation type="submission" date="2019-09" db="EMBL/GenBank/DDBJ databases">
        <title>Whole-genome sequence of the purple sulfur bacterium Thiohalocapsa marina DSM 19078.</title>
        <authorList>
            <person name="Kyndt J.A."/>
            <person name="Meyer T.E."/>
        </authorList>
    </citation>
    <scope>NUCLEOTIDE SEQUENCE [LARGE SCALE GENOMIC DNA]</scope>
    <source>
        <strain evidence="3 4">DSM 19078</strain>
    </source>
</reference>
<gene>
    <name evidence="3" type="ORF">F2Q65_17000</name>
</gene>
<dbReference type="SUPFAM" id="SSF103481">
    <property type="entry name" value="Multidrug resistance efflux transporter EmrE"/>
    <property type="match status" value="1"/>
</dbReference>
<accession>A0A5M8FE39</accession>
<dbReference type="Proteomes" id="UP000322981">
    <property type="component" value="Unassembled WGS sequence"/>
</dbReference>
<protein>
    <submittedName>
        <fullName evidence="3">EamA family transporter</fullName>
    </submittedName>
</protein>
<keyword evidence="1" id="KW-1133">Transmembrane helix</keyword>
<feature type="transmembrane region" description="Helical" evidence="1">
    <location>
        <begin position="39"/>
        <end position="57"/>
    </location>
</feature>
<dbReference type="Pfam" id="PF00892">
    <property type="entry name" value="EamA"/>
    <property type="match status" value="2"/>
</dbReference>
<organism evidence="3 4">
    <name type="scientific">Thiohalocapsa marina</name>
    <dbReference type="NCBI Taxonomy" id="424902"/>
    <lineage>
        <taxon>Bacteria</taxon>
        <taxon>Pseudomonadati</taxon>
        <taxon>Pseudomonadota</taxon>
        <taxon>Gammaproteobacteria</taxon>
        <taxon>Chromatiales</taxon>
        <taxon>Chromatiaceae</taxon>
        <taxon>Thiohalocapsa</taxon>
    </lineage>
</organism>
<feature type="transmembrane region" description="Helical" evidence="1">
    <location>
        <begin position="6"/>
        <end position="27"/>
    </location>
</feature>
<evidence type="ECO:0000259" key="2">
    <source>
        <dbReference type="Pfam" id="PF00892"/>
    </source>
</evidence>
<keyword evidence="1" id="KW-0812">Transmembrane</keyword>
<name>A0A5M8FE39_9GAMM</name>
<feature type="transmembrane region" description="Helical" evidence="1">
    <location>
        <begin position="124"/>
        <end position="142"/>
    </location>
</feature>
<feature type="transmembrane region" description="Helical" evidence="1">
    <location>
        <begin position="230"/>
        <end position="258"/>
    </location>
</feature>
<dbReference type="AlphaFoldDB" id="A0A5M8FE39"/>
<feature type="domain" description="EamA" evidence="2">
    <location>
        <begin position="9"/>
        <end position="141"/>
    </location>
</feature>
<feature type="transmembrane region" description="Helical" evidence="1">
    <location>
        <begin position="278"/>
        <end position="298"/>
    </location>
</feature>
<proteinExistence type="predicted"/>
<feature type="transmembrane region" description="Helical" evidence="1">
    <location>
        <begin position="189"/>
        <end position="209"/>
    </location>
</feature>
<feature type="transmembrane region" description="Helical" evidence="1">
    <location>
        <begin position="163"/>
        <end position="183"/>
    </location>
</feature>
<keyword evidence="4" id="KW-1185">Reference proteome</keyword>
<sequence length="300" mass="32469">MDLAALAPFWFVFSLLSAFFHASRLTVTKHLSFRFSARALTLYVNLAGLVVTLPLILWHHDFPLHQPVYVGAVLLGGLISGLGGWALNVGIHRSDVSLVGPVMTLTPGFVVLIEWVLIGDLPGLLGLLGLGLLMTGAYVLSIRREQTAFWAPLRRLVTDPGSAFTLVAAFCFAAAATLGRVGIQMSDPLSFAVMVAMVNPVILFLLFSLQDRRFYREAFTPRLRQEAGPLLLLGLLFALMRIADQIALSLTLASYAMAVKRSAGLFSVLLGRWVYGEGHLLARLAGSLVMLAGLVLLARG</sequence>
<comment type="caution">
    <text evidence="3">The sequence shown here is derived from an EMBL/GenBank/DDBJ whole genome shotgun (WGS) entry which is preliminary data.</text>
</comment>
<dbReference type="OrthoDB" id="5759671at2"/>
<evidence type="ECO:0000313" key="4">
    <source>
        <dbReference type="Proteomes" id="UP000322981"/>
    </source>
</evidence>
<feature type="transmembrane region" description="Helical" evidence="1">
    <location>
        <begin position="98"/>
        <end position="118"/>
    </location>
</feature>
<dbReference type="InterPro" id="IPR000620">
    <property type="entry name" value="EamA_dom"/>
</dbReference>
<feature type="domain" description="EamA" evidence="2">
    <location>
        <begin position="161"/>
        <end position="297"/>
    </location>
</feature>
<feature type="transmembrane region" description="Helical" evidence="1">
    <location>
        <begin position="69"/>
        <end position="91"/>
    </location>
</feature>
<dbReference type="GO" id="GO:0016020">
    <property type="term" value="C:membrane"/>
    <property type="evidence" value="ECO:0007669"/>
    <property type="project" value="InterPro"/>
</dbReference>
<dbReference type="EMBL" id="VWXX01000039">
    <property type="protein sequence ID" value="KAA6182927.1"/>
    <property type="molecule type" value="Genomic_DNA"/>
</dbReference>